<dbReference type="Proteomes" id="UP000542813">
    <property type="component" value="Unassembled WGS sequence"/>
</dbReference>
<name>A0A7W9LND8_9ACTN</name>
<comment type="similarity">
    <text evidence="1">Belongs to the SorC transcriptional regulatory family.</text>
</comment>
<evidence type="ECO:0000256" key="3">
    <source>
        <dbReference type="ARBA" id="ARBA00023125"/>
    </source>
</evidence>
<dbReference type="Gene3D" id="3.40.50.1360">
    <property type="match status" value="1"/>
</dbReference>
<dbReference type="InterPro" id="IPR037171">
    <property type="entry name" value="NagB/RpiA_transferase-like"/>
</dbReference>
<keyword evidence="7" id="KW-1185">Reference proteome</keyword>
<dbReference type="EMBL" id="JACHMM010000001">
    <property type="protein sequence ID" value="MBB5790154.1"/>
    <property type="molecule type" value="Genomic_DNA"/>
</dbReference>
<sequence length="318" mass="33145">MPSIPSERLALLFKVAHMYHVEGLRQPDIATRLHVTQSKVSRLLKEAVSLGVVRTVVVTPPGVFAELEYALRERYGLRDVVIAGTQSDDEASVLGAVGAAGAAYVESTLLPGDRIGISSRSLSLLAVVEAMAPVPARSAEVVVQILGAIGNPAVQVQATRLTDRLAELTGAEPVYLVAPGVVASLEVRDGLLADPHISRAVAAWDSLTTVLLGIGSMSTSPLRRPSGPAFPALDLDALSAGGAVGDVCLNFFDGDGAPVHSGLHDRVLGISADALRQVPRRIGVGGGPLKVDAIRGAIRGGWIDVLVTDQHTARRLLA</sequence>
<dbReference type="RefSeq" id="WP_221441241.1">
    <property type="nucleotide sequence ID" value="NZ_JACHMM010000001.1"/>
</dbReference>
<evidence type="ECO:0000313" key="6">
    <source>
        <dbReference type="EMBL" id="MBB5790154.1"/>
    </source>
</evidence>
<keyword evidence="4" id="KW-0804">Transcription</keyword>
<keyword evidence="2" id="KW-0805">Transcription regulation</keyword>
<protein>
    <submittedName>
        <fullName evidence="6">DNA-binding transcriptional regulator LsrR (DeoR family)</fullName>
    </submittedName>
</protein>
<dbReference type="Gene3D" id="1.10.10.60">
    <property type="entry name" value="Homeodomain-like"/>
    <property type="match status" value="1"/>
</dbReference>
<dbReference type="InterPro" id="IPR007324">
    <property type="entry name" value="Sugar-bd_dom_put"/>
</dbReference>
<dbReference type="PANTHER" id="PTHR34294">
    <property type="entry name" value="TRANSCRIPTIONAL REGULATOR-RELATED"/>
    <property type="match status" value="1"/>
</dbReference>
<evidence type="ECO:0000259" key="5">
    <source>
        <dbReference type="Pfam" id="PF04198"/>
    </source>
</evidence>
<dbReference type="Pfam" id="PF04198">
    <property type="entry name" value="Sugar-bind"/>
    <property type="match status" value="1"/>
</dbReference>
<dbReference type="SUPFAM" id="SSF100950">
    <property type="entry name" value="NagB/RpiA/CoA transferase-like"/>
    <property type="match status" value="1"/>
</dbReference>
<gene>
    <name evidence="6" type="ORF">HD601_004729</name>
</gene>
<dbReference type="GO" id="GO:0030246">
    <property type="term" value="F:carbohydrate binding"/>
    <property type="evidence" value="ECO:0007669"/>
    <property type="project" value="InterPro"/>
</dbReference>
<feature type="domain" description="Sugar-binding" evidence="5">
    <location>
        <begin position="65"/>
        <end position="318"/>
    </location>
</feature>
<evidence type="ECO:0000256" key="2">
    <source>
        <dbReference type="ARBA" id="ARBA00023015"/>
    </source>
</evidence>
<evidence type="ECO:0000256" key="1">
    <source>
        <dbReference type="ARBA" id="ARBA00010466"/>
    </source>
</evidence>
<reference evidence="6 7" key="1">
    <citation type="submission" date="2020-08" db="EMBL/GenBank/DDBJ databases">
        <title>Sequencing the genomes of 1000 actinobacteria strains.</title>
        <authorList>
            <person name="Klenk H.-P."/>
        </authorList>
    </citation>
    <scope>NUCLEOTIDE SEQUENCE [LARGE SCALE GENOMIC DNA]</scope>
    <source>
        <strain evidence="6 7">DSM 102122</strain>
    </source>
</reference>
<comment type="caution">
    <text evidence="6">The sequence shown here is derived from an EMBL/GenBank/DDBJ whole genome shotgun (WGS) entry which is preliminary data.</text>
</comment>
<dbReference type="GO" id="GO:0003677">
    <property type="term" value="F:DNA binding"/>
    <property type="evidence" value="ECO:0007669"/>
    <property type="project" value="UniProtKB-KW"/>
</dbReference>
<organism evidence="6 7">
    <name type="scientific">Jiangella mangrovi</name>
    <dbReference type="NCBI Taxonomy" id="1524084"/>
    <lineage>
        <taxon>Bacteria</taxon>
        <taxon>Bacillati</taxon>
        <taxon>Actinomycetota</taxon>
        <taxon>Actinomycetes</taxon>
        <taxon>Jiangellales</taxon>
        <taxon>Jiangellaceae</taxon>
        <taxon>Jiangella</taxon>
    </lineage>
</organism>
<dbReference type="InterPro" id="IPR051054">
    <property type="entry name" value="SorC_transcr_regulators"/>
</dbReference>
<dbReference type="AlphaFoldDB" id="A0A7W9LND8"/>
<proteinExistence type="inferred from homology"/>
<evidence type="ECO:0000313" key="7">
    <source>
        <dbReference type="Proteomes" id="UP000542813"/>
    </source>
</evidence>
<accession>A0A7W9LND8</accession>
<evidence type="ECO:0000256" key="4">
    <source>
        <dbReference type="ARBA" id="ARBA00023163"/>
    </source>
</evidence>
<keyword evidence="3 6" id="KW-0238">DNA-binding</keyword>